<evidence type="ECO:0000256" key="1">
    <source>
        <dbReference type="ARBA" id="ARBA00004479"/>
    </source>
</evidence>
<keyword evidence="9 14" id="KW-0675">Receptor</keyword>
<comment type="subcellular location">
    <subcellularLocation>
        <location evidence="1">Membrane</location>
        <topology evidence="1">Single-pass type I membrane protein</topology>
    </subcellularLocation>
</comment>
<dbReference type="Gene3D" id="3.80.10.10">
    <property type="entry name" value="Ribonuclease Inhibitor"/>
    <property type="match status" value="1"/>
</dbReference>
<dbReference type="Gene3D" id="3.40.50.10140">
    <property type="entry name" value="Toll/interleukin-1 receptor homology (TIR) domain"/>
    <property type="match status" value="1"/>
</dbReference>
<organism evidence="14">
    <name type="scientific">Mytilus galloprovincialis</name>
    <name type="common">Mediterranean mussel</name>
    <dbReference type="NCBI Taxonomy" id="29158"/>
    <lineage>
        <taxon>Eukaryota</taxon>
        <taxon>Metazoa</taxon>
        <taxon>Spiralia</taxon>
        <taxon>Lophotrochozoa</taxon>
        <taxon>Mollusca</taxon>
        <taxon>Bivalvia</taxon>
        <taxon>Autobranchia</taxon>
        <taxon>Pteriomorphia</taxon>
        <taxon>Mytilida</taxon>
        <taxon>Mytiloidea</taxon>
        <taxon>Mytilidae</taxon>
        <taxon>Mytilinae</taxon>
        <taxon>Mytilus</taxon>
    </lineage>
</organism>
<evidence type="ECO:0000256" key="5">
    <source>
        <dbReference type="ARBA" id="ARBA00022729"/>
    </source>
</evidence>
<dbReference type="GO" id="GO:0004888">
    <property type="term" value="F:transmembrane signaling receptor activity"/>
    <property type="evidence" value="ECO:0007669"/>
    <property type="project" value="InterPro"/>
</dbReference>
<feature type="chain" id="PRO_5004060836" evidence="12">
    <location>
        <begin position="22"/>
        <end position="831"/>
    </location>
</feature>
<dbReference type="SMART" id="SM00369">
    <property type="entry name" value="LRR_TYP"/>
    <property type="match status" value="5"/>
</dbReference>
<dbReference type="PANTHER" id="PTHR24365:SF541">
    <property type="entry name" value="PROTEIN TOLL-RELATED"/>
    <property type="match status" value="1"/>
</dbReference>
<feature type="domain" description="TIR" evidence="13">
    <location>
        <begin position="686"/>
        <end position="825"/>
    </location>
</feature>
<evidence type="ECO:0000313" key="14">
    <source>
        <dbReference type="EMBL" id="AGI05193.1"/>
    </source>
</evidence>
<keyword evidence="5 12" id="KW-0732">Signal</keyword>
<dbReference type="InterPro" id="IPR035897">
    <property type="entry name" value="Toll_tir_struct_dom_sf"/>
</dbReference>
<feature type="signal peptide" evidence="12">
    <location>
        <begin position="1"/>
        <end position="21"/>
    </location>
</feature>
<dbReference type="SUPFAM" id="SSF52200">
    <property type="entry name" value="Toll/Interleukin receptor TIR domain"/>
    <property type="match status" value="1"/>
</dbReference>
<dbReference type="InterPro" id="IPR001611">
    <property type="entry name" value="Leu-rich_rpt"/>
</dbReference>
<evidence type="ECO:0000256" key="6">
    <source>
        <dbReference type="ARBA" id="ARBA00022737"/>
    </source>
</evidence>
<protein>
    <submittedName>
        <fullName evidence="14">Toll-like receptor Q</fullName>
    </submittedName>
</protein>
<dbReference type="GO" id="GO:0005886">
    <property type="term" value="C:plasma membrane"/>
    <property type="evidence" value="ECO:0007669"/>
    <property type="project" value="TreeGrafter"/>
</dbReference>
<dbReference type="GO" id="GO:0006955">
    <property type="term" value="P:immune response"/>
    <property type="evidence" value="ECO:0007669"/>
    <property type="project" value="InterPro"/>
</dbReference>
<dbReference type="InterPro" id="IPR032675">
    <property type="entry name" value="LRR_dom_sf"/>
</dbReference>
<keyword evidence="6" id="KW-0677">Repeat</keyword>
<name>M4VUY8_MYTGA</name>
<dbReference type="GO" id="GO:0002224">
    <property type="term" value="P:toll-like receptor signaling pathway"/>
    <property type="evidence" value="ECO:0007669"/>
    <property type="project" value="InterPro"/>
</dbReference>
<dbReference type="PIRSF" id="PIRSF037595">
    <property type="entry name" value="Toll-like_receptor"/>
    <property type="match status" value="1"/>
</dbReference>
<dbReference type="EMBL" id="KC413025">
    <property type="protein sequence ID" value="AGI05193.1"/>
    <property type="molecule type" value="mRNA"/>
</dbReference>
<feature type="transmembrane region" description="Helical" evidence="11">
    <location>
        <begin position="637"/>
        <end position="662"/>
    </location>
</feature>
<evidence type="ECO:0000256" key="8">
    <source>
        <dbReference type="ARBA" id="ARBA00023136"/>
    </source>
</evidence>
<dbReference type="Pfam" id="PF13855">
    <property type="entry name" value="LRR_8"/>
    <property type="match status" value="2"/>
</dbReference>
<sequence>MYKRSIVMFFSCVCWIYITAAKNQCRKPKNTIGSIVADCSHENLTQVPKNLSDNITVLILDHNEIEMIKNGAFSNLNVLIDLTINNNKLKSLESQAFIGLTSLKTLKMSGNNLDFIAYTPTLFSFITNISLLDISRNMNFSNNAKLTTYYPDKALGVLVNLETLAIDLGPIPVFREGFKKMDKLKVLEFDKCKVEVLNYSTFINFNWSIEYLHMNRCQQFVKAEEDTLQHFPNLKVLDLSDTFVHPIQAFQLLKPLVNSSMERINFHHVNDESITNHSAYSYEVNITKEMVTYLQTICVEVFDISKNNIVDFEDGSLLTFNRPECFLNISLSENRFSLFHAHRLENIKQFFNRTQNLTKFEYSYIPLSFLNYPSIAVSNLTNITEERVITLPSSIKEVHMSHILHSGQPVLWKIPPNAIINRFDVSFCVTVDQATISNGSVIEYLDVTGVDSRVVFDKIQLYPLFKLKTLVMKSTNLYITNKHEKNIFTFISGTEKLDISYNFLWNMTSDIFENMTRLTNLNMSNNLLRAVPLAITRIPNLMELDLTSNLLTNINRTFQEFFDVLHTRNGPFTLHLGNNAFVCDCTNYDFIRWLHRSNITFDANKTYKCLLHNSSEINTSTAAEHFNELFAGCDSGVWLKAGIGLIVAFIAIFFPFTLIYSFRWRISFYLYKRFRHTLEKGIDVKFKYDVFVYYPDSELAWIKYILLPELERKWGLKMCIEHRDFPVGRPIADTFADCIEQSRHIIFIVTSSFKNDIWGQYAVERAKYHHFSQNLQKIIVITKGIDMEELPHDLAVLWKDLAFIAWPIDNDKDLENVWNKLRLWLFLNHSN</sequence>
<dbReference type="SUPFAM" id="SSF52058">
    <property type="entry name" value="L domain-like"/>
    <property type="match status" value="2"/>
</dbReference>
<evidence type="ECO:0000256" key="4">
    <source>
        <dbReference type="ARBA" id="ARBA00022692"/>
    </source>
</evidence>
<evidence type="ECO:0000256" key="9">
    <source>
        <dbReference type="ARBA" id="ARBA00023170"/>
    </source>
</evidence>
<evidence type="ECO:0000256" key="3">
    <source>
        <dbReference type="ARBA" id="ARBA00022614"/>
    </source>
</evidence>
<dbReference type="InterPro" id="IPR000157">
    <property type="entry name" value="TIR_dom"/>
</dbReference>
<proteinExistence type="evidence at transcript level"/>
<evidence type="ECO:0000256" key="12">
    <source>
        <dbReference type="SAM" id="SignalP"/>
    </source>
</evidence>
<evidence type="ECO:0000259" key="13">
    <source>
        <dbReference type="PROSITE" id="PS50104"/>
    </source>
</evidence>
<dbReference type="InterPro" id="IPR017241">
    <property type="entry name" value="Toll-like_receptor"/>
</dbReference>
<dbReference type="AlphaFoldDB" id="M4VUY8"/>
<keyword evidence="7 11" id="KW-1133">Transmembrane helix</keyword>
<dbReference type="SMART" id="SM00255">
    <property type="entry name" value="TIR"/>
    <property type="match status" value="1"/>
</dbReference>
<reference evidence="14" key="1">
    <citation type="journal article" date="2013" name="Dev. Comp. Immunol.">
        <title>Toll-like receptors and MyD88 adaptors in Mytilus: Complete cds and gene expression levels.</title>
        <authorList>
            <person name="Toubiana M."/>
            <person name="Gerdol M."/>
            <person name="Rosani U."/>
            <person name="Pallavicini A."/>
            <person name="Venier P."/>
            <person name="Roch P."/>
        </authorList>
    </citation>
    <scope>NUCLEOTIDE SEQUENCE</scope>
</reference>
<evidence type="ECO:0000256" key="7">
    <source>
        <dbReference type="ARBA" id="ARBA00022989"/>
    </source>
</evidence>
<keyword evidence="8 11" id="KW-0472">Membrane</keyword>
<keyword evidence="10" id="KW-0325">Glycoprotein</keyword>
<keyword evidence="4 11" id="KW-0812">Transmembrane</keyword>
<evidence type="ECO:0000256" key="10">
    <source>
        <dbReference type="ARBA" id="ARBA00023180"/>
    </source>
</evidence>
<dbReference type="PROSITE" id="PS50104">
    <property type="entry name" value="TIR"/>
    <property type="match status" value="1"/>
</dbReference>
<comment type="similarity">
    <text evidence="2">Belongs to the Toll-like receptor family.</text>
</comment>
<accession>M4VUY8</accession>
<evidence type="ECO:0000256" key="2">
    <source>
        <dbReference type="ARBA" id="ARBA00009634"/>
    </source>
</evidence>
<dbReference type="Pfam" id="PF01582">
    <property type="entry name" value="TIR"/>
    <property type="match status" value="1"/>
</dbReference>
<evidence type="ECO:0000256" key="11">
    <source>
        <dbReference type="SAM" id="Phobius"/>
    </source>
</evidence>
<dbReference type="InterPro" id="IPR003591">
    <property type="entry name" value="Leu-rich_rpt_typical-subtyp"/>
</dbReference>
<dbReference type="PANTHER" id="PTHR24365">
    <property type="entry name" value="TOLL-LIKE RECEPTOR"/>
    <property type="match status" value="1"/>
</dbReference>
<keyword evidence="3" id="KW-0433">Leucine-rich repeat</keyword>